<accession>A0ABN8IQQ5</accession>
<reference evidence="1" key="1">
    <citation type="submission" date="2022-03" db="EMBL/GenBank/DDBJ databases">
        <authorList>
            <person name="Martin H S."/>
        </authorList>
    </citation>
    <scope>NUCLEOTIDE SEQUENCE</scope>
</reference>
<organism evidence="1 2">
    <name type="scientific">Iphiclides podalirius</name>
    <name type="common">scarce swallowtail</name>
    <dbReference type="NCBI Taxonomy" id="110791"/>
    <lineage>
        <taxon>Eukaryota</taxon>
        <taxon>Metazoa</taxon>
        <taxon>Ecdysozoa</taxon>
        <taxon>Arthropoda</taxon>
        <taxon>Hexapoda</taxon>
        <taxon>Insecta</taxon>
        <taxon>Pterygota</taxon>
        <taxon>Neoptera</taxon>
        <taxon>Endopterygota</taxon>
        <taxon>Lepidoptera</taxon>
        <taxon>Glossata</taxon>
        <taxon>Ditrysia</taxon>
        <taxon>Papilionoidea</taxon>
        <taxon>Papilionidae</taxon>
        <taxon>Papilioninae</taxon>
        <taxon>Iphiclides</taxon>
    </lineage>
</organism>
<name>A0ABN8IQQ5_9NEOP</name>
<evidence type="ECO:0000313" key="1">
    <source>
        <dbReference type="EMBL" id="CAH2063921.1"/>
    </source>
</evidence>
<proteinExistence type="predicted"/>
<dbReference type="EMBL" id="OW152815">
    <property type="protein sequence ID" value="CAH2063921.1"/>
    <property type="molecule type" value="Genomic_DNA"/>
</dbReference>
<gene>
    <name evidence="1" type="ORF">IPOD504_LOCUS12736</name>
</gene>
<dbReference type="Proteomes" id="UP000837857">
    <property type="component" value="Chromosome 3"/>
</dbReference>
<keyword evidence="2" id="KW-1185">Reference proteome</keyword>
<evidence type="ECO:0008006" key="3">
    <source>
        <dbReference type="Google" id="ProtNLM"/>
    </source>
</evidence>
<sequence length="289" mass="33029">MIRQITVWIAGTSLKKTNLNIINVTRRGFADIPKKDTSSHVMVRTTDKDEQMRVRRARAADVPRVLKFVREHTRDMWPALTIPSNASQLVLSDYVSRALAQGHSMIAERQESKHNWSKIKALALSTTTCKWDASVLEKWARCVQCSRSRQALMFTAHCLRAPALHDKYHVHSILQVILIVPEDVSKQTELVNMLVKSAIQRGRDVGFSLVRFDAANEAVIKALEQMKMNKEWQIAYDVLPDCIKEREKPKDMKYCITTVDAEEANKYKEIQFGPGHSLSVYSTFTDTKN</sequence>
<protein>
    <recommendedName>
        <fullName evidence="3">N-acetyltransferase domain-containing protein</fullName>
    </recommendedName>
</protein>
<feature type="non-terminal residue" evidence="1">
    <location>
        <position position="289"/>
    </location>
</feature>
<evidence type="ECO:0000313" key="2">
    <source>
        <dbReference type="Proteomes" id="UP000837857"/>
    </source>
</evidence>
<dbReference type="Gene3D" id="3.40.630.30">
    <property type="match status" value="1"/>
</dbReference>